<dbReference type="EMBL" id="NOJZ02000018">
    <property type="protein sequence ID" value="RDY23136.1"/>
    <property type="molecule type" value="Genomic_DNA"/>
</dbReference>
<dbReference type="Pfam" id="PF02915">
    <property type="entry name" value="Rubrerythrin"/>
    <property type="match status" value="1"/>
</dbReference>
<dbReference type="SMART" id="SM01117">
    <property type="entry name" value="Cyt-b5"/>
    <property type="match status" value="1"/>
</dbReference>
<dbReference type="InterPro" id="IPR036400">
    <property type="entry name" value="Cyt_B5-like_heme/steroid_sf"/>
</dbReference>
<evidence type="ECO:0000256" key="1">
    <source>
        <dbReference type="ARBA" id="ARBA00022434"/>
    </source>
</evidence>
<dbReference type="Gene3D" id="1.20.1260.10">
    <property type="match status" value="2"/>
</dbReference>
<evidence type="ECO:0000259" key="3">
    <source>
        <dbReference type="SMART" id="SM01117"/>
    </source>
</evidence>
<name>A0A371IRM6_9FIRM</name>
<keyword evidence="1" id="KW-0409">Iron storage</keyword>
<evidence type="ECO:0000256" key="2">
    <source>
        <dbReference type="ARBA" id="ARBA00023004"/>
    </source>
</evidence>
<dbReference type="InterPro" id="IPR012347">
    <property type="entry name" value="Ferritin-like"/>
</dbReference>
<sequence length="272" mass="31689">MRNNMGYILDEKNLEIKVEGKNLYYAKLLLQDYSGAISELTASTQYFNHEGILFENYKEIAEVLGDIGKQEIVHLRILAKLINLLGINPKYRIIRDDNIRVWWCPNYIKYEKQLLEIIKVNIQGEKNAIIQYQHHLDIIDDKYIKEILRLIILDEKEHIEELTEIYNNIKNGKSNRPKNTTKQLTSNNENIMPNQLFTIEELQKFYNGENGRPAYVVIDKIVYDVSNIGAWGGGSHYGLFAGEDHTEEFLTCHATKIDKIKEKLPIVGYLKE</sequence>
<dbReference type="GO" id="GO:0005506">
    <property type="term" value="F:iron ion binding"/>
    <property type="evidence" value="ECO:0007669"/>
    <property type="project" value="TreeGrafter"/>
</dbReference>
<dbReference type="GO" id="GO:0005829">
    <property type="term" value="C:cytosol"/>
    <property type="evidence" value="ECO:0007669"/>
    <property type="project" value="TreeGrafter"/>
</dbReference>
<proteinExistence type="predicted"/>
<dbReference type="Pfam" id="PF00173">
    <property type="entry name" value="Cyt-b5"/>
    <property type="match status" value="1"/>
</dbReference>
<dbReference type="GO" id="GO:0004322">
    <property type="term" value="F:ferroxidase activity"/>
    <property type="evidence" value="ECO:0007669"/>
    <property type="project" value="TreeGrafter"/>
</dbReference>
<dbReference type="GO" id="GO:0006879">
    <property type="term" value="P:intracellular iron ion homeostasis"/>
    <property type="evidence" value="ECO:0007669"/>
    <property type="project" value="UniProtKB-KW"/>
</dbReference>
<gene>
    <name evidence="4" type="ORF">CHF27_009850</name>
</gene>
<protein>
    <recommendedName>
        <fullName evidence="3">Cytochrome b5 heme-binding domain-containing protein</fullName>
    </recommendedName>
</protein>
<feature type="domain" description="Cytochrome b5 heme-binding" evidence="3">
    <location>
        <begin position="197"/>
        <end position="271"/>
    </location>
</feature>
<dbReference type="Proteomes" id="UP000243494">
    <property type="component" value="Unassembled WGS sequence"/>
</dbReference>
<dbReference type="InterPro" id="IPR009078">
    <property type="entry name" value="Ferritin-like_SF"/>
</dbReference>
<dbReference type="PANTHER" id="PTHR30295:SF0">
    <property type="entry name" value="BACTERIOFERRITIN"/>
    <property type="match status" value="1"/>
</dbReference>
<organism evidence="4 5">
    <name type="scientific">Romboutsia maritimum</name>
    <dbReference type="NCBI Taxonomy" id="2020948"/>
    <lineage>
        <taxon>Bacteria</taxon>
        <taxon>Bacillati</taxon>
        <taxon>Bacillota</taxon>
        <taxon>Clostridia</taxon>
        <taxon>Peptostreptococcales</taxon>
        <taxon>Peptostreptococcaceae</taxon>
        <taxon>Romboutsia</taxon>
    </lineage>
</organism>
<evidence type="ECO:0000313" key="4">
    <source>
        <dbReference type="EMBL" id="RDY23136.1"/>
    </source>
</evidence>
<accession>A0A371IRM6</accession>
<dbReference type="SUPFAM" id="SSF47240">
    <property type="entry name" value="Ferritin-like"/>
    <property type="match status" value="1"/>
</dbReference>
<dbReference type="InterPro" id="IPR003251">
    <property type="entry name" value="Rr_diiron-bd_dom"/>
</dbReference>
<dbReference type="Gene3D" id="3.10.120.10">
    <property type="entry name" value="Cytochrome b5-like heme/steroid binding domain"/>
    <property type="match status" value="1"/>
</dbReference>
<keyword evidence="2" id="KW-0408">Iron</keyword>
<dbReference type="GO" id="GO:0020037">
    <property type="term" value="F:heme binding"/>
    <property type="evidence" value="ECO:0007669"/>
    <property type="project" value="TreeGrafter"/>
</dbReference>
<dbReference type="InterPro" id="IPR001199">
    <property type="entry name" value="Cyt_B5-like_heme/steroid-bd"/>
</dbReference>
<comment type="caution">
    <text evidence="4">The sequence shown here is derived from an EMBL/GenBank/DDBJ whole genome shotgun (WGS) entry which is preliminary data.</text>
</comment>
<reference evidence="4 5" key="1">
    <citation type="journal article" date="2017" name="Genome Announc.">
        <title>Draft Genome Sequence of Romboutsia maritimum sp. nov. Strain CCRI-22766(T), Isolated from Coastal Estuarine Mud.</title>
        <authorList>
            <person name="Maheux A.F."/>
            <person name="Boudreau D.K."/>
            <person name="Berube E."/>
            <person name="Boissinot M."/>
            <person name="Raymond F."/>
            <person name="Brodeur S."/>
            <person name="Corbeil J."/>
            <person name="Brightwell G."/>
            <person name="Broda D."/>
            <person name="Omar R.F."/>
            <person name="Bergeron M.G."/>
        </authorList>
    </citation>
    <scope>NUCLEOTIDE SEQUENCE [LARGE SCALE GENOMIC DNA]</scope>
    <source>
        <strain evidence="4 5">CCRI-22766</strain>
    </source>
</reference>
<dbReference type="PANTHER" id="PTHR30295">
    <property type="entry name" value="BACTERIOFERRITIN"/>
    <property type="match status" value="1"/>
</dbReference>
<keyword evidence="5" id="KW-1185">Reference proteome</keyword>
<dbReference type="SUPFAM" id="SSF55856">
    <property type="entry name" value="Cytochrome b5-like heme/steroid binding domain"/>
    <property type="match status" value="1"/>
</dbReference>
<dbReference type="AlphaFoldDB" id="A0A371IRM6"/>
<evidence type="ECO:0000313" key="5">
    <source>
        <dbReference type="Proteomes" id="UP000243494"/>
    </source>
</evidence>